<gene>
    <name evidence="1" type="ORF">G7Z17_g5470</name>
</gene>
<name>A0A9P5LG46_9HYPO</name>
<evidence type="ECO:0000313" key="1">
    <source>
        <dbReference type="EMBL" id="KAF7550781.1"/>
    </source>
</evidence>
<evidence type="ECO:0000313" key="2">
    <source>
        <dbReference type="Proteomes" id="UP000722485"/>
    </source>
</evidence>
<dbReference type="OrthoDB" id="5091635at2759"/>
<dbReference type="Proteomes" id="UP000722485">
    <property type="component" value="Unassembled WGS sequence"/>
</dbReference>
<accession>A0A9P5LG46</accession>
<comment type="caution">
    <text evidence="1">The sequence shown here is derived from an EMBL/GenBank/DDBJ whole genome shotgun (WGS) entry which is preliminary data.</text>
</comment>
<reference evidence="1" key="1">
    <citation type="submission" date="2020-03" db="EMBL/GenBank/DDBJ databases">
        <title>Draft Genome Sequence of Cylindrodendrum hubeiense.</title>
        <authorList>
            <person name="Buettner E."/>
            <person name="Kellner H."/>
        </authorList>
    </citation>
    <scope>NUCLEOTIDE SEQUENCE</scope>
    <source>
        <strain evidence="1">IHI 201604</strain>
    </source>
</reference>
<sequence>MTEQASNSVIHRRAATYLNHPKPIKQTQLPLIFFIIFIIFRAYELVSPNSFLAPQPTTQPTLQPTLSHLQTHQGHWTRVQAMATPAVGSGAQLTEIVMTAALAKTLSKVQRKALETAMLKEVFTLINSDPDDHRECFEVALAKLETSNALEAETFSTWEGYRAFESKVKAFEEKRALFPDYTHMLPATDMLVISAVRELRRVKCDGKDCVSVELDKSGLWDWLPLALEVYELTDKPFMISKIGHFEQQRHESGPDGFVFYRPVPCPGILAASSEAIQWHDFEIPSTPVSISKQEYTHKARVLPSDVKYKVYFWGMHHNKLVAQWLEHLDTDLTEYSYTVDGPLPREHFRTSETLINPLHDLADIVKELDDPMAQRLEVISQELLQCMQWDDKQFALENARMDKASDVLRKASDVLLKALHEIQTDAKEQQATADMPGVPKDEN</sequence>
<organism evidence="1 2">
    <name type="scientific">Cylindrodendrum hubeiense</name>
    <dbReference type="NCBI Taxonomy" id="595255"/>
    <lineage>
        <taxon>Eukaryota</taxon>
        <taxon>Fungi</taxon>
        <taxon>Dikarya</taxon>
        <taxon>Ascomycota</taxon>
        <taxon>Pezizomycotina</taxon>
        <taxon>Sordariomycetes</taxon>
        <taxon>Hypocreomycetidae</taxon>
        <taxon>Hypocreales</taxon>
        <taxon>Nectriaceae</taxon>
        <taxon>Cylindrodendrum</taxon>
    </lineage>
</organism>
<proteinExistence type="predicted"/>
<keyword evidence="2" id="KW-1185">Reference proteome</keyword>
<dbReference type="EMBL" id="JAANBB010000091">
    <property type="protein sequence ID" value="KAF7550781.1"/>
    <property type="molecule type" value="Genomic_DNA"/>
</dbReference>
<protein>
    <submittedName>
        <fullName evidence="1">Uncharacterized protein</fullName>
    </submittedName>
</protein>
<dbReference type="AlphaFoldDB" id="A0A9P5LG46"/>